<dbReference type="PANTHER" id="PTHR21716:SF4">
    <property type="entry name" value="TRANSMEMBRANE PROTEIN 245"/>
    <property type="match status" value="1"/>
</dbReference>
<reference evidence="7 8" key="1">
    <citation type="submission" date="2019-02" db="EMBL/GenBank/DDBJ databases">
        <title>Halonotius sp. a new haloqrchaeon isolated from saline water.</title>
        <authorList>
            <person name="Duran-Viseras A."/>
            <person name="Sanchez-Porro C."/>
            <person name="Ventosa A."/>
        </authorList>
    </citation>
    <scope>NUCLEOTIDE SEQUENCE [LARGE SCALE GENOMIC DNA]</scope>
    <source>
        <strain evidence="7 8">F9-27</strain>
    </source>
</reference>
<feature type="transmembrane region" description="Helical" evidence="6">
    <location>
        <begin position="55"/>
        <end position="80"/>
    </location>
</feature>
<evidence type="ECO:0000256" key="6">
    <source>
        <dbReference type="SAM" id="Phobius"/>
    </source>
</evidence>
<dbReference type="GO" id="GO:0016020">
    <property type="term" value="C:membrane"/>
    <property type="evidence" value="ECO:0007669"/>
    <property type="project" value="UniProtKB-SubCell"/>
</dbReference>
<comment type="subcellular location">
    <subcellularLocation>
        <location evidence="1">Membrane</location>
        <topology evidence="1">Multi-pass membrane protein</topology>
    </subcellularLocation>
</comment>
<dbReference type="AlphaFoldDB" id="A0A544QP59"/>
<evidence type="ECO:0000256" key="3">
    <source>
        <dbReference type="ARBA" id="ARBA00022692"/>
    </source>
</evidence>
<accession>A0A544QP59</accession>
<feature type="transmembrane region" description="Helical" evidence="6">
    <location>
        <begin position="249"/>
        <end position="266"/>
    </location>
</feature>
<evidence type="ECO:0000256" key="2">
    <source>
        <dbReference type="ARBA" id="ARBA00009773"/>
    </source>
</evidence>
<evidence type="ECO:0000256" key="1">
    <source>
        <dbReference type="ARBA" id="ARBA00004141"/>
    </source>
</evidence>
<comment type="similarity">
    <text evidence="2">Belongs to the autoinducer-2 exporter (AI-2E) (TC 2.A.86) family.</text>
</comment>
<dbReference type="InterPro" id="IPR002549">
    <property type="entry name" value="AI-2E-like"/>
</dbReference>
<evidence type="ECO:0000313" key="7">
    <source>
        <dbReference type="EMBL" id="TQQ80674.1"/>
    </source>
</evidence>
<evidence type="ECO:0000313" key="8">
    <source>
        <dbReference type="Proteomes" id="UP000315385"/>
    </source>
</evidence>
<name>A0A544QP59_9EURY</name>
<protein>
    <submittedName>
        <fullName evidence="7">AI-2E family transporter</fullName>
    </submittedName>
</protein>
<dbReference type="Pfam" id="PF01594">
    <property type="entry name" value="AI-2E_transport"/>
    <property type="match status" value="1"/>
</dbReference>
<feature type="transmembrane region" description="Helical" evidence="6">
    <location>
        <begin position="215"/>
        <end position="242"/>
    </location>
</feature>
<dbReference type="Proteomes" id="UP000315385">
    <property type="component" value="Unassembled WGS sequence"/>
</dbReference>
<evidence type="ECO:0000256" key="5">
    <source>
        <dbReference type="ARBA" id="ARBA00023136"/>
    </source>
</evidence>
<feature type="transmembrane region" description="Helical" evidence="6">
    <location>
        <begin position="185"/>
        <end position="209"/>
    </location>
</feature>
<proteinExistence type="inferred from homology"/>
<sequence length="331" mass="34817">MDRRLAVLGGTLAGIAGLAAVILIDVLGTVFFALTVAFFLAPLRQWLRQRGRSRLTATVAVTTAAFVGVIALFAPIGYLVGARFSEVVALLSSLPTTIPIEIAGFSDEIVIADALVVVESWFRTAATRLVAALPVLLIKLTLFVLLVFSLLYNERDIRSSVLAVIPPSERDIAHALHERTRETLYALYVLQAATALGTFLIALPVFFVWGYSSPFALATVAAILQFIPVVGPSVLIAALVIGEFLAGDVVGAVGIGVVGGGLIAWLPDLAIRPRLARRTADLDGSLYFIGFVGGLLSLGAIGVIVGPLVVALLAETAGLVADEFDIEAEES</sequence>
<dbReference type="RefSeq" id="WP_142443786.1">
    <property type="nucleotide sequence ID" value="NZ_SESI01000002.1"/>
</dbReference>
<feature type="transmembrane region" description="Helical" evidence="6">
    <location>
        <begin position="129"/>
        <end position="152"/>
    </location>
</feature>
<feature type="transmembrane region" description="Helical" evidence="6">
    <location>
        <begin position="286"/>
        <end position="314"/>
    </location>
</feature>
<feature type="transmembrane region" description="Helical" evidence="6">
    <location>
        <begin position="12"/>
        <end position="43"/>
    </location>
</feature>
<dbReference type="PANTHER" id="PTHR21716">
    <property type="entry name" value="TRANSMEMBRANE PROTEIN"/>
    <property type="match status" value="1"/>
</dbReference>
<comment type="caution">
    <text evidence="7">The sequence shown here is derived from an EMBL/GenBank/DDBJ whole genome shotgun (WGS) entry which is preliminary data.</text>
</comment>
<keyword evidence="8" id="KW-1185">Reference proteome</keyword>
<evidence type="ECO:0000256" key="4">
    <source>
        <dbReference type="ARBA" id="ARBA00022989"/>
    </source>
</evidence>
<keyword evidence="3 6" id="KW-0812">Transmembrane</keyword>
<gene>
    <name evidence="7" type="ORF">EWF95_09350</name>
</gene>
<keyword evidence="4 6" id="KW-1133">Transmembrane helix</keyword>
<organism evidence="7 8">
    <name type="scientific">Halonotius roseus</name>
    <dbReference type="NCBI Taxonomy" id="2511997"/>
    <lineage>
        <taxon>Archaea</taxon>
        <taxon>Methanobacteriati</taxon>
        <taxon>Methanobacteriota</taxon>
        <taxon>Stenosarchaea group</taxon>
        <taxon>Halobacteria</taxon>
        <taxon>Halobacteriales</taxon>
        <taxon>Haloferacaceae</taxon>
        <taxon>Halonotius</taxon>
    </lineage>
</organism>
<keyword evidence="5 6" id="KW-0472">Membrane</keyword>
<dbReference type="OrthoDB" id="137390at2157"/>
<dbReference type="EMBL" id="SESI01000002">
    <property type="protein sequence ID" value="TQQ80674.1"/>
    <property type="molecule type" value="Genomic_DNA"/>
</dbReference>